<feature type="non-terminal residue" evidence="1">
    <location>
        <position position="1"/>
    </location>
</feature>
<organism evidence="1">
    <name type="scientific">mine drainage metagenome</name>
    <dbReference type="NCBI Taxonomy" id="410659"/>
    <lineage>
        <taxon>unclassified sequences</taxon>
        <taxon>metagenomes</taxon>
        <taxon>ecological metagenomes</taxon>
    </lineage>
</organism>
<dbReference type="Pfam" id="PF13604">
    <property type="entry name" value="AAA_30"/>
    <property type="match status" value="1"/>
</dbReference>
<gene>
    <name evidence="1" type="ORF">B2A_11511</name>
</gene>
<dbReference type="Gene3D" id="3.40.50.300">
    <property type="entry name" value="P-loop containing nucleotide triphosphate hydrolases"/>
    <property type="match status" value="1"/>
</dbReference>
<sequence length="73" mass="7991">ARDYKVRALAPTTRAAEKLGDSLLTPGKTVAAWLASGAPQPGEQRELWVVDEAGMISARDMQRLLEKADRERA</sequence>
<reference evidence="1" key="1">
    <citation type="submission" date="2013-08" db="EMBL/GenBank/DDBJ databases">
        <authorList>
            <person name="Mendez C."/>
            <person name="Richter M."/>
            <person name="Ferrer M."/>
            <person name="Sanchez J."/>
        </authorList>
    </citation>
    <scope>NUCLEOTIDE SEQUENCE</scope>
</reference>
<name>T1A8X9_9ZZZZ</name>
<feature type="non-terminal residue" evidence="1">
    <location>
        <position position="73"/>
    </location>
</feature>
<dbReference type="InterPro" id="IPR027417">
    <property type="entry name" value="P-loop_NTPase"/>
</dbReference>
<reference evidence="1" key="2">
    <citation type="journal article" date="2014" name="ISME J.">
        <title>Microbial stratification in low pH oxic and suboxic macroscopic growths along an acid mine drainage.</title>
        <authorList>
            <person name="Mendez-Garcia C."/>
            <person name="Mesa V."/>
            <person name="Sprenger R.R."/>
            <person name="Richter M."/>
            <person name="Diez M.S."/>
            <person name="Solano J."/>
            <person name="Bargiela R."/>
            <person name="Golyshina O.V."/>
            <person name="Manteca A."/>
            <person name="Ramos J.L."/>
            <person name="Gallego J.R."/>
            <person name="Llorente I."/>
            <person name="Martins Dos Santos V.A."/>
            <person name="Jensen O.N."/>
            <person name="Pelaez A.I."/>
            <person name="Sanchez J."/>
            <person name="Ferrer M."/>
        </authorList>
    </citation>
    <scope>NUCLEOTIDE SEQUENCE</scope>
</reference>
<dbReference type="AlphaFoldDB" id="T1A8X9"/>
<comment type="caution">
    <text evidence="1">The sequence shown here is derived from an EMBL/GenBank/DDBJ whole genome shotgun (WGS) entry which is preliminary data.</text>
</comment>
<accession>T1A8X9</accession>
<protein>
    <submittedName>
        <fullName evidence="1">Uncharacterized protein</fullName>
    </submittedName>
</protein>
<dbReference type="EMBL" id="AUZZ01008312">
    <property type="protein sequence ID" value="EQD38315.1"/>
    <property type="molecule type" value="Genomic_DNA"/>
</dbReference>
<evidence type="ECO:0000313" key="1">
    <source>
        <dbReference type="EMBL" id="EQD38315.1"/>
    </source>
</evidence>
<proteinExistence type="predicted"/>